<dbReference type="NCBIfam" id="TIGR00453">
    <property type="entry name" value="ispD"/>
    <property type="match status" value="1"/>
</dbReference>
<dbReference type="InterPro" id="IPR001228">
    <property type="entry name" value="IspD"/>
</dbReference>
<keyword evidence="5" id="KW-1185">Reference proteome</keyword>
<proteinExistence type="inferred from homology"/>
<evidence type="ECO:0000256" key="2">
    <source>
        <dbReference type="ARBA" id="ARBA00022695"/>
    </source>
</evidence>
<evidence type="ECO:0000313" key="4">
    <source>
        <dbReference type="EMBL" id="GLX85762.1"/>
    </source>
</evidence>
<evidence type="ECO:0000256" key="3">
    <source>
        <dbReference type="HAMAP-Rule" id="MF_00108"/>
    </source>
</evidence>
<dbReference type="HAMAP" id="MF_00108">
    <property type="entry name" value="IspD"/>
    <property type="match status" value="1"/>
</dbReference>
<comment type="similarity">
    <text evidence="3">Belongs to the IspD/TarI cytidylyltransferase family. IspD subfamily.</text>
</comment>
<dbReference type="PANTHER" id="PTHR32125:SF4">
    <property type="entry name" value="2-C-METHYL-D-ERYTHRITOL 4-PHOSPHATE CYTIDYLYLTRANSFERASE, CHLOROPLASTIC"/>
    <property type="match status" value="1"/>
</dbReference>
<keyword evidence="1 3" id="KW-0808">Transferase</keyword>
<name>A0ABQ6HDW4_9GAMM</name>
<dbReference type="GO" id="GO:0016779">
    <property type="term" value="F:nucleotidyltransferase activity"/>
    <property type="evidence" value="ECO:0007669"/>
    <property type="project" value="UniProtKB-KW"/>
</dbReference>
<comment type="catalytic activity">
    <reaction evidence="3">
        <text>2-C-methyl-D-erythritol 4-phosphate + CTP + H(+) = 4-CDP-2-C-methyl-D-erythritol + diphosphate</text>
        <dbReference type="Rhea" id="RHEA:13429"/>
        <dbReference type="ChEBI" id="CHEBI:15378"/>
        <dbReference type="ChEBI" id="CHEBI:33019"/>
        <dbReference type="ChEBI" id="CHEBI:37563"/>
        <dbReference type="ChEBI" id="CHEBI:57823"/>
        <dbReference type="ChEBI" id="CHEBI:58262"/>
        <dbReference type="EC" id="2.7.7.60"/>
    </reaction>
</comment>
<dbReference type="EMBL" id="BSSV01000004">
    <property type="protein sequence ID" value="GLX85762.1"/>
    <property type="molecule type" value="Genomic_DNA"/>
</dbReference>
<dbReference type="InterPro" id="IPR029044">
    <property type="entry name" value="Nucleotide-diphossugar_trans"/>
</dbReference>
<feature type="site" description="Transition state stabilizer" evidence="3">
    <location>
        <position position="28"/>
    </location>
</feature>
<feature type="site" description="Positions MEP for the nucleophilic attack" evidence="3">
    <location>
        <position position="215"/>
    </location>
</feature>
<dbReference type="EC" id="2.7.7.60" evidence="3"/>
<dbReference type="Gene3D" id="3.90.550.10">
    <property type="entry name" value="Spore Coat Polysaccharide Biosynthesis Protein SpsA, Chain A"/>
    <property type="match status" value="1"/>
</dbReference>
<comment type="pathway">
    <text evidence="3">Isoprenoid biosynthesis; isopentenyl diphosphate biosynthesis via DXP pathway; isopentenyl diphosphate from 1-deoxy-D-xylulose 5-phosphate: step 2/6.</text>
</comment>
<comment type="function">
    <text evidence="3">Catalyzes the formation of 4-diphosphocytidyl-2-C-methyl-D-erythritol from CTP and 2-C-methyl-D-erythritol 4-phosphate (MEP).</text>
</comment>
<reference evidence="4 5" key="1">
    <citation type="submission" date="2023-03" db="EMBL/GenBank/DDBJ databases">
        <title>Thalassotalea loyana LMG 22536T draft genome sequence.</title>
        <authorList>
            <person name="Sawabe T."/>
        </authorList>
    </citation>
    <scope>NUCLEOTIDE SEQUENCE [LARGE SCALE GENOMIC DNA]</scope>
    <source>
        <strain evidence="4 5">LMG 22536</strain>
    </source>
</reference>
<gene>
    <name evidence="3 4" type="primary">ispD</name>
    <name evidence="4" type="ORF">tloyanaT_20140</name>
</gene>
<comment type="caution">
    <text evidence="4">The sequence shown here is derived from an EMBL/GenBank/DDBJ whole genome shotgun (WGS) entry which is preliminary data.</text>
</comment>
<dbReference type="InterPro" id="IPR050088">
    <property type="entry name" value="IspD/TarI_cytidylyltransf_bact"/>
</dbReference>
<accession>A0ABQ6HDW4</accession>
<evidence type="ECO:0000256" key="1">
    <source>
        <dbReference type="ARBA" id="ARBA00022679"/>
    </source>
</evidence>
<organism evidence="4 5">
    <name type="scientific">Thalassotalea loyana</name>
    <dbReference type="NCBI Taxonomy" id="280483"/>
    <lineage>
        <taxon>Bacteria</taxon>
        <taxon>Pseudomonadati</taxon>
        <taxon>Pseudomonadota</taxon>
        <taxon>Gammaproteobacteria</taxon>
        <taxon>Alteromonadales</taxon>
        <taxon>Colwelliaceae</taxon>
        <taxon>Thalassotalea</taxon>
    </lineage>
</organism>
<keyword evidence="3" id="KW-0414">Isoprene biosynthesis</keyword>
<keyword evidence="2 3" id="KW-0548">Nucleotidyltransferase</keyword>
<dbReference type="CDD" id="cd02516">
    <property type="entry name" value="CDP-ME_synthetase"/>
    <property type="match status" value="1"/>
</dbReference>
<sequence length="242" mass="26599">MNKQEAPSLAVVVPAAGVGKRMKSACPKQYLTIKEQTVLEHTVLRLLSHPAIEQVVIALGNNDEYYQDTSLINHPQIKTVVGGQERVDSVLAGLKYLQSQGFEWALVHDAARPCITVKDIDTLVQQCISTSKGGLLAYPAKDTIKRTANQQDVDVTVDRSVLWHALTPQMFKTNELVDSIEYGLAKGLTITDESSAIEQANLASQLVEGSSDNIKITRPEDLALAEFILTNQEKSQQEKLCE</sequence>
<feature type="site" description="Transition state stabilizer" evidence="3">
    <location>
        <position position="21"/>
    </location>
</feature>
<dbReference type="SUPFAM" id="SSF53448">
    <property type="entry name" value="Nucleotide-diphospho-sugar transferases"/>
    <property type="match status" value="1"/>
</dbReference>
<dbReference type="Pfam" id="PF01128">
    <property type="entry name" value="IspD"/>
    <property type="match status" value="1"/>
</dbReference>
<feature type="site" description="Positions MEP for the nucleophilic attack" evidence="3">
    <location>
        <position position="159"/>
    </location>
</feature>
<dbReference type="PANTHER" id="PTHR32125">
    <property type="entry name" value="2-C-METHYL-D-ERYTHRITOL 4-PHOSPHATE CYTIDYLYLTRANSFERASE, CHLOROPLASTIC"/>
    <property type="match status" value="1"/>
</dbReference>
<dbReference type="Proteomes" id="UP001157134">
    <property type="component" value="Unassembled WGS sequence"/>
</dbReference>
<protein>
    <recommendedName>
        <fullName evidence="3">2-C-methyl-D-erythritol 4-phosphate cytidylyltransferase</fullName>
        <ecNumber evidence="3">2.7.7.60</ecNumber>
    </recommendedName>
    <alternativeName>
        <fullName evidence="3">4-diphosphocytidyl-2C-methyl-D-erythritol synthase</fullName>
    </alternativeName>
    <alternativeName>
        <fullName evidence="3">MEP cytidylyltransferase</fullName>
        <shortName evidence="3">MCT</shortName>
    </alternativeName>
</protein>
<evidence type="ECO:0000313" key="5">
    <source>
        <dbReference type="Proteomes" id="UP001157134"/>
    </source>
</evidence>
<dbReference type="InterPro" id="IPR034683">
    <property type="entry name" value="IspD/TarI"/>
</dbReference>
<dbReference type="RefSeq" id="WP_284298182.1">
    <property type="nucleotide sequence ID" value="NZ_BSSV01000004.1"/>
</dbReference>